<dbReference type="RefSeq" id="WP_181662348.1">
    <property type="nucleotide sequence ID" value="NZ_JACEHE010000046.1"/>
</dbReference>
<evidence type="ECO:0000313" key="2">
    <source>
        <dbReference type="Proteomes" id="UP000545761"/>
    </source>
</evidence>
<dbReference type="AlphaFoldDB" id="A0A7W0DW07"/>
<name>A0A7W0DW07_9ACTN</name>
<sequence length="63" mass="6821">MDWWDTIGNYMGFLADAPALAVDMAMHGPNANHVGYDLAFGLQASATPIDVYPSEMSFAEPEV</sequence>
<organism evidence="1 2">
    <name type="scientific">Streptomyces himalayensis subsp. himalayensis</name>
    <dbReference type="NCBI Taxonomy" id="2756131"/>
    <lineage>
        <taxon>Bacteria</taxon>
        <taxon>Bacillati</taxon>
        <taxon>Actinomycetota</taxon>
        <taxon>Actinomycetes</taxon>
        <taxon>Kitasatosporales</taxon>
        <taxon>Streptomycetaceae</taxon>
        <taxon>Streptomyces</taxon>
        <taxon>Streptomyces himalayensis</taxon>
    </lineage>
</organism>
<gene>
    <name evidence="1" type="ORF">H1D24_38210</name>
</gene>
<dbReference type="EMBL" id="JACEHE010000046">
    <property type="protein sequence ID" value="MBA2951429.1"/>
    <property type="molecule type" value="Genomic_DNA"/>
</dbReference>
<protein>
    <submittedName>
        <fullName evidence="1">Uncharacterized protein</fullName>
    </submittedName>
</protein>
<reference evidence="1 2" key="1">
    <citation type="submission" date="2020-07" db="EMBL/GenBank/DDBJ databases">
        <title>Streptomyces isolated from Indian soil.</title>
        <authorList>
            <person name="Mandal S."/>
            <person name="Maiti P.K."/>
        </authorList>
    </citation>
    <scope>NUCLEOTIDE SEQUENCE [LARGE SCALE GENOMIC DNA]</scope>
    <source>
        <strain evidence="1 2">PSKA28</strain>
    </source>
</reference>
<evidence type="ECO:0000313" key="1">
    <source>
        <dbReference type="EMBL" id="MBA2951429.1"/>
    </source>
</evidence>
<dbReference type="Proteomes" id="UP000545761">
    <property type="component" value="Unassembled WGS sequence"/>
</dbReference>
<accession>A0A7W0DW07</accession>
<proteinExistence type="predicted"/>
<comment type="caution">
    <text evidence="1">The sequence shown here is derived from an EMBL/GenBank/DDBJ whole genome shotgun (WGS) entry which is preliminary data.</text>
</comment>